<protein>
    <submittedName>
        <fullName evidence="1">Uncharacterized protein</fullName>
    </submittedName>
</protein>
<organism evidence="1 2">
    <name type="scientific">Sulfitobacter pontiacus</name>
    <dbReference type="NCBI Taxonomy" id="60137"/>
    <lineage>
        <taxon>Bacteria</taxon>
        <taxon>Pseudomonadati</taxon>
        <taxon>Pseudomonadota</taxon>
        <taxon>Alphaproteobacteria</taxon>
        <taxon>Rhodobacterales</taxon>
        <taxon>Roseobacteraceae</taxon>
        <taxon>Sulfitobacter</taxon>
    </lineage>
</organism>
<proteinExistence type="predicted"/>
<dbReference type="RefSeq" id="WP_074634540.1">
    <property type="nucleotide sequence ID" value="NZ_CP160849.1"/>
</dbReference>
<dbReference type="AlphaFoldDB" id="A0A1H2QNS1"/>
<evidence type="ECO:0000313" key="2">
    <source>
        <dbReference type="Proteomes" id="UP000183076"/>
    </source>
</evidence>
<dbReference type="GeneID" id="94019567"/>
<dbReference type="STRING" id="60137.SAMN04488041_101247"/>
<evidence type="ECO:0000313" key="1">
    <source>
        <dbReference type="EMBL" id="SDW08294.1"/>
    </source>
</evidence>
<sequence>MMPQSFETFNNIVNSSPVLTDRFSALVQDTISAAREQHGVDLTIEDCTAIAELRNATLGATLDRDELDRQMLELSSLSDSKLKADIAAGDQEAMAVALQKVNAGKEVVHYERSSDDRARRISMARELGIATPPPVQDDLRSRAEKIELLQEVKNPAQRVALARKWGLL</sequence>
<reference evidence="2" key="1">
    <citation type="submission" date="2016-10" db="EMBL/GenBank/DDBJ databases">
        <authorList>
            <person name="Varghese N."/>
            <person name="Submissions S."/>
        </authorList>
    </citation>
    <scope>NUCLEOTIDE SEQUENCE [LARGE SCALE GENOMIC DNA]</scope>
    <source>
        <strain evidence="2">DSM 10014</strain>
    </source>
</reference>
<dbReference type="EMBL" id="FNNB01000001">
    <property type="protein sequence ID" value="SDW08294.1"/>
    <property type="molecule type" value="Genomic_DNA"/>
</dbReference>
<dbReference type="Proteomes" id="UP000183076">
    <property type="component" value="Unassembled WGS sequence"/>
</dbReference>
<gene>
    <name evidence="1" type="ORF">SAMN04488041_101247</name>
</gene>
<name>A0A1H2QNS1_9RHOB</name>
<accession>A0A1H2QNS1</accession>